<evidence type="ECO:0000259" key="5">
    <source>
        <dbReference type="PROSITE" id="PS50977"/>
    </source>
</evidence>
<sequence>MSTVEGTAPIAEVLRVGSREVSGVARSEEQNRLARERTREGILRSAIELFAEQGVHETTIAEITRSAGVAQGLVNYHFGGKDQLVGAVADRWYETLIGLAHGQGAPGEMDADARLRGVIDAALIAAVAHRSLQRVMLSLAHQPSTRRIVAESEQRHSDAVQFAEQAVRSIFAERGAADPALEEGMLRTLLEGIAGRYAASDGSFPIDAARRWVHLRYGLGDPVGALPA</sequence>
<organism evidence="6 7">
    <name type="scientific">Microbacterium arabinogalactanolyticum</name>
    <dbReference type="NCBI Taxonomy" id="69365"/>
    <lineage>
        <taxon>Bacteria</taxon>
        <taxon>Bacillati</taxon>
        <taxon>Actinomycetota</taxon>
        <taxon>Actinomycetes</taxon>
        <taxon>Micrococcales</taxon>
        <taxon>Microbacteriaceae</taxon>
        <taxon>Microbacterium</taxon>
    </lineage>
</organism>
<accession>A0ABQ5NCH3</accession>
<dbReference type="SUPFAM" id="SSF46689">
    <property type="entry name" value="Homeodomain-like"/>
    <property type="match status" value="1"/>
</dbReference>
<dbReference type="PROSITE" id="PS50977">
    <property type="entry name" value="HTH_TETR_2"/>
    <property type="match status" value="1"/>
</dbReference>
<dbReference type="InterPro" id="IPR023772">
    <property type="entry name" value="DNA-bd_HTH_TetR-type_CS"/>
</dbReference>
<evidence type="ECO:0000256" key="3">
    <source>
        <dbReference type="ARBA" id="ARBA00023163"/>
    </source>
</evidence>
<keyword evidence="1" id="KW-0805">Transcription regulation</keyword>
<evidence type="ECO:0000313" key="7">
    <source>
        <dbReference type="Proteomes" id="UP001165068"/>
    </source>
</evidence>
<evidence type="ECO:0000256" key="4">
    <source>
        <dbReference type="PROSITE-ProRule" id="PRU00335"/>
    </source>
</evidence>
<evidence type="ECO:0000256" key="1">
    <source>
        <dbReference type="ARBA" id="ARBA00023015"/>
    </source>
</evidence>
<feature type="domain" description="HTH tetR-type" evidence="5">
    <location>
        <begin position="36"/>
        <end position="96"/>
    </location>
</feature>
<dbReference type="InterPro" id="IPR050109">
    <property type="entry name" value="HTH-type_TetR-like_transc_reg"/>
</dbReference>
<reference evidence="6" key="1">
    <citation type="submission" date="2022-08" db="EMBL/GenBank/DDBJ databases">
        <title>Draft genome sequence of Microbacterium arabinogalactanolyticum JCM 9171.</title>
        <authorList>
            <person name="Fujita K."/>
            <person name="Ishiwata A."/>
            <person name="Fushinobu S."/>
        </authorList>
    </citation>
    <scope>NUCLEOTIDE SEQUENCE</scope>
    <source>
        <strain evidence="6">JCM 9171</strain>
    </source>
</reference>
<dbReference type="Gene3D" id="1.10.357.10">
    <property type="entry name" value="Tetracycline Repressor, domain 2"/>
    <property type="match status" value="1"/>
</dbReference>
<evidence type="ECO:0000313" key="6">
    <source>
        <dbReference type="EMBL" id="GLC83448.1"/>
    </source>
</evidence>
<dbReference type="Pfam" id="PF00440">
    <property type="entry name" value="TetR_N"/>
    <property type="match status" value="1"/>
</dbReference>
<dbReference type="RefSeq" id="WP_344289072.1">
    <property type="nucleotide sequence ID" value="NZ_BAAAUK010000001.1"/>
</dbReference>
<dbReference type="PROSITE" id="PS01081">
    <property type="entry name" value="HTH_TETR_1"/>
    <property type="match status" value="1"/>
</dbReference>
<dbReference type="PANTHER" id="PTHR30055">
    <property type="entry name" value="HTH-TYPE TRANSCRIPTIONAL REGULATOR RUTR"/>
    <property type="match status" value="1"/>
</dbReference>
<dbReference type="InterPro" id="IPR009057">
    <property type="entry name" value="Homeodomain-like_sf"/>
</dbReference>
<dbReference type="InterPro" id="IPR001647">
    <property type="entry name" value="HTH_TetR"/>
</dbReference>
<proteinExistence type="predicted"/>
<keyword evidence="2 4" id="KW-0238">DNA-binding</keyword>
<name>A0ABQ5NCH3_9MICO</name>
<gene>
    <name evidence="6" type="ORF">MIAR_00360</name>
</gene>
<protein>
    <recommendedName>
        <fullName evidence="5">HTH tetR-type domain-containing protein</fullName>
    </recommendedName>
</protein>
<keyword evidence="7" id="KW-1185">Reference proteome</keyword>
<evidence type="ECO:0000256" key="2">
    <source>
        <dbReference type="ARBA" id="ARBA00023125"/>
    </source>
</evidence>
<dbReference type="Proteomes" id="UP001165068">
    <property type="component" value="Unassembled WGS sequence"/>
</dbReference>
<keyword evidence="3" id="KW-0804">Transcription</keyword>
<comment type="caution">
    <text evidence="6">The sequence shown here is derived from an EMBL/GenBank/DDBJ whole genome shotgun (WGS) entry which is preliminary data.</text>
</comment>
<dbReference type="PANTHER" id="PTHR30055:SF234">
    <property type="entry name" value="HTH-TYPE TRANSCRIPTIONAL REGULATOR BETI"/>
    <property type="match status" value="1"/>
</dbReference>
<feature type="DNA-binding region" description="H-T-H motif" evidence="4">
    <location>
        <begin position="59"/>
        <end position="78"/>
    </location>
</feature>
<dbReference type="PRINTS" id="PR00455">
    <property type="entry name" value="HTHTETR"/>
</dbReference>
<dbReference type="EMBL" id="BRZC01000001">
    <property type="protein sequence ID" value="GLC83448.1"/>
    <property type="molecule type" value="Genomic_DNA"/>
</dbReference>